<dbReference type="Proteomes" id="UP000501802">
    <property type="component" value="Chromosome"/>
</dbReference>
<dbReference type="RefSeq" id="WP_167216977.1">
    <property type="nucleotide sequence ID" value="NZ_CP050063.1"/>
</dbReference>
<dbReference type="EMBL" id="CP050063">
    <property type="protein sequence ID" value="QIP16773.1"/>
    <property type="molecule type" value="Genomic_DNA"/>
</dbReference>
<organism evidence="1 2">
    <name type="scientific">Spirosoma aureum</name>
    <dbReference type="NCBI Taxonomy" id="2692134"/>
    <lineage>
        <taxon>Bacteria</taxon>
        <taxon>Pseudomonadati</taxon>
        <taxon>Bacteroidota</taxon>
        <taxon>Cytophagia</taxon>
        <taxon>Cytophagales</taxon>
        <taxon>Cytophagaceae</taxon>
        <taxon>Spirosoma</taxon>
    </lineage>
</organism>
<accession>A0A6G9AX46</accession>
<evidence type="ECO:0000313" key="2">
    <source>
        <dbReference type="Proteomes" id="UP000501802"/>
    </source>
</evidence>
<evidence type="ECO:0000313" key="1">
    <source>
        <dbReference type="EMBL" id="QIP16773.1"/>
    </source>
</evidence>
<reference evidence="1 2" key="1">
    <citation type="submission" date="2020-03" db="EMBL/GenBank/DDBJ databases">
        <authorList>
            <person name="Kim M.K."/>
        </authorList>
    </citation>
    <scope>NUCLEOTIDE SEQUENCE [LARGE SCALE GENOMIC DNA]</scope>
    <source>
        <strain evidence="1 2">BT328</strain>
    </source>
</reference>
<name>A0A6G9AX46_9BACT</name>
<keyword evidence="2" id="KW-1185">Reference proteome</keyword>
<dbReference type="AlphaFoldDB" id="A0A6G9AX46"/>
<dbReference type="KEGG" id="spib:G8759_31110"/>
<gene>
    <name evidence="1" type="ORF">G8759_31110</name>
</gene>
<sequence>MATKRNKVVAAVQEWKDRMSRAKADLPDSVGMQDVILKVIAFNPDLDSLAFATRWRNAWYIKTSDPEITIAVEQATVYFKDKAQKARKRLNRQKLVS</sequence>
<protein>
    <submittedName>
        <fullName evidence="1">Uncharacterized protein</fullName>
    </submittedName>
</protein>
<proteinExistence type="predicted"/>